<dbReference type="AlphaFoldDB" id="A0A2H3AJ99"/>
<feature type="compositionally biased region" description="Basic and acidic residues" evidence="1">
    <location>
        <begin position="161"/>
        <end position="170"/>
    </location>
</feature>
<organism evidence="2 3">
    <name type="scientific">Armillaria solidipes</name>
    <dbReference type="NCBI Taxonomy" id="1076256"/>
    <lineage>
        <taxon>Eukaryota</taxon>
        <taxon>Fungi</taxon>
        <taxon>Dikarya</taxon>
        <taxon>Basidiomycota</taxon>
        <taxon>Agaricomycotina</taxon>
        <taxon>Agaricomycetes</taxon>
        <taxon>Agaricomycetidae</taxon>
        <taxon>Agaricales</taxon>
        <taxon>Marasmiineae</taxon>
        <taxon>Physalacriaceae</taxon>
        <taxon>Armillaria</taxon>
    </lineage>
</organism>
<evidence type="ECO:0000313" key="3">
    <source>
        <dbReference type="Proteomes" id="UP000218334"/>
    </source>
</evidence>
<evidence type="ECO:0000313" key="2">
    <source>
        <dbReference type="EMBL" id="PBK58971.1"/>
    </source>
</evidence>
<dbReference type="Proteomes" id="UP000218334">
    <property type="component" value="Unassembled WGS sequence"/>
</dbReference>
<accession>A0A2H3AJ99</accession>
<keyword evidence="3" id="KW-1185">Reference proteome</keyword>
<sequence length="170" mass="18960">MSALPHGNLPPTHGDHLKLALVAHIRRKADTEISESTSIKATVIDIRKRSLQDYPLAARRGTALENVQVAYLIENSIRRFQLLGPGADKVTHLLQSGDRFKRIDSFMPQRWEARRTPDVLAIDSREAVFTEDINNRHPGKRLGTAEPGGMKSKELAATCDSTKRVSREGQ</sequence>
<name>A0A2H3AJ99_9AGAR</name>
<dbReference type="EMBL" id="KZ293517">
    <property type="protein sequence ID" value="PBK58971.1"/>
    <property type="molecule type" value="Genomic_DNA"/>
</dbReference>
<gene>
    <name evidence="2" type="ORF">ARMSODRAFT_983436</name>
</gene>
<proteinExistence type="predicted"/>
<reference evidence="3" key="1">
    <citation type="journal article" date="2017" name="Nat. Ecol. Evol.">
        <title>Genome expansion and lineage-specific genetic innovations in the forest pathogenic fungi Armillaria.</title>
        <authorList>
            <person name="Sipos G."/>
            <person name="Prasanna A.N."/>
            <person name="Walter M.C."/>
            <person name="O'Connor E."/>
            <person name="Balint B."/>
            <person name="Krizsan K."/>
            <person name="Kiss B."/>
            <person name="Hess J."/>
            <person name="Varga T."/>
            <person name="Slot J."/>
            <person name="Riley R."/>
            <person name="Boka B."/>
            <person name="Rigling D."/>
            <person name="Barry K."/>
            <person name="Lee J."/>
            <person name="Mihaltcheva S."/>
            <person name="LaButti K."/>
            <person name="Lipzen A."/>
            <person name="Waldron R."/>
            <person name="Moloney N.M."/>
            <person name="Sperisen C."/>
            <person name="Kredics L."/>
            <person name="Vagvoelgyi C."/>
            <person name="Patrignani A."/>
            <person name="Fitzpatrick D."/>
            <person name="Nagy I."/>
            <person name="Doyle S."/>
            <person name="Anderson J.B."/>
            <person name="Grigoriev I.V."/>
            <person name="Gueldener U."/>
            <person name="Muensterkoetter M."/>
            <person name="Nagy L.G."/>
        </authorList>
    </citation>
    <scope>NUCLEOTIDE SEQUENCE [LARGE SCALE GENOMIC DNA]</scope>
    <source>
        <strain evidence="3">28-4</strain>
    </source>
</reference>
<protein>
    <submittedName>
        <fullName evidence="2">Uncharacterized protein</fullName>
    </submittedName>
</protein>
<feature type="region of interest" description="Disordered" evidence="1">
    <location>
        <begin position="135"/>
        <end position="170"/>
    </location>
</feature>
<evidence type="ECO:0000256" key="1">
    <source>
        <dbReference type="SAM" id="MobiDB-lite"/>
    </source>
</evidence>